<gene>
    <name evidence="6" type="ORF">AYR66_08605</name>
</gene>
<evidence type="ECO:0000313" key="7">
    <source>
        <dbReference type="Proteomes" id="UP000197535"/>
    </source>
</evidence>
<evidence type="ECO:0000256" key="2">
    <source>
        <dbReference type="ARBA" id="ARBA00022692"/>
    </source>
</evidence>
<keyword evidence="2 5" id="KW-0812">Transmembrane</keyword>
<proteinExistence type="predicted"/>
<evidence type="ECO:0000256" key="5">
    <source>
        <dbReference type="SAM" id="Phobius"/>
    </source>
</evidence>
<feature type="transmembrane region" description="Helical" evidence="5">
    <location>
        <begin position="16"/>
        <end position="38"/>
    </location>
</feature>
<name>A0A254TBN5_9BURK</name>
<accession>A0A254TBN5</accession>
<dbReference type="OrthoDB" id="9808930at2"/>
<evidence type="ECO:0000313" key="6">
    <source>
        <dbReference type="EMBL" id="OWW19567.1"/>
    </source>
</evidence>
<dbReference type="EMBL" id="LSTO01000001">
    <property type="protein sequence ID" value="OWW19567.1"/>
    <property type="molecule type" value="Genomic_DNA"/>
</dbReference>
<keyword evidence="7" id="KW-1185">Reference proteome</keyword>
<dbReference type="Proteomes" id="UP000197535">
    <property type="component" value="Unassembled WGS sequence"/>
</dbReference>
<keyword evidence="4 5" id="KW-0472">Membrane</keyword>
<dbReference type="InterPro" id="IPR019109">
    <property type="entry name" value="MamF_MmsF"/>
</dbReference>
<comment type="subcellular location">
    <subcellularLocation>
        <location evidence="1">Membrane</location>
        <topology evidence="1">Multi-pass membrane protein</topology>
    </subcellularLocation>
</comment>
<evidence type="ECO:0000256" key="4">
    <source>
        <dbReference type="ARBA" id="ARBA00023136"/>
    </source>
</evidence>
<comment type="caution">
    <text evidence="6">The sequence shown here is derived from an EMBL/GenBank/DDBJ whole genome shotgun (WGS) entry which is preliminary data.</text>
</comment>
<feature type="transmembrane region" description="Helical" evidence="5">
    <location>
        <begin position="75"/>
        <end position="96"/>
    </location>
</feature>
<sequence length="114" mass="12564">MNEIIDTSPSRDERNLAMLAHLLGIFSGFVGALILWLVKREDDGFAAQEAREALNFQITVAIAMMAAFVLKFVLIGFLLVPLVFLANFIFCLLGALSAAKGKAYRYPLSIRLIS</sequence>
<protein>
    <recommendedName>
        <fullName evidence="8">Orotate phosphoribosyltransferase</fullName>
    </recommendedName>
</protein>
<evidence type="ECO:0000256" key="3">
    <source>
        <dbReference type="ARBA" id="ARBA00022989"/>
    </source>
</evidence>
<dbReference type="Pfam" id="PF09685">
    <property type="entry name" value="MamF_MmsF"/>
    <property type="match status" value="1"/>
</dbReference>
<reference evidence="6 7" key="1">
    <citation type="submission" date="2016-02" db="EMBL/GenBank/DDBJ databases">
        <authorList>
            <person name="Wen L."/>
            <person name="He K."/>
            <person name="Yang H."/>
        </authorList>
    </citation>
    <scope>NUCLEOTIDE SEQUENCE [LARGE SCALE GENOMIC DNA]</scope>
    <source>
        <strain evidence="6 7">TSA40</strain>
    </source>
</reference>
<evidence type="ECO:0008006" key="8">
    <source>
        <dbReference type="Google" id="ProtNLM"/>
    </source>
</evidence>
<dbReference type="AlphaFoldDB" id="A0A254TBN5"/>
<evidence type="ECO:0000256" key="1">
    <source>
        <dbReference type="ARBA" id="ARBA00004141"/>
    </source>
</evidence>
<keyword evidence="3 5" id="KW-1133">Transmembrane helix</keyword>
<dbReference type="RefSeq" id="WP_088706475.1">
    <property type="nucleotide sequence ID" value="NZ_LSTO01000001.1"/>
</dbReference>
<organism evidence="6 7">
    <name type="scientific">Noviherbaspirillum denitrificans</name>
    <dbReference type="NCBI Taxonomy" id="1968433"/>
    <lineage>
        <taxon>Bacteria</taxon>
        <taxon>Pseudomonadati</taxon>
        <taxon>Pseudomonadota</taxon>
        <taxon>Betaproteobacteria</taxon>
        <taxon>Burkholderiales</taxon>
        <taxon>Oxalobacteraceae</taxon>
        <taxon>Noviherbaspirillum</taxon>
    </lineage>
</organism>
<feature type="transmembrane region" description="Helical" evidence="5">
    <location>
        <begin position="50"/>
        <end position="69"/>
    </location>
</feature>